<sequence length="174" mass="19797">MRTINRFKVLLGFSVALTGCADFAEGMQRGMASQQEYRDREADPFGAYLADLPMSPAKIKQLPAPEFYRCTGEGRSLDYAFYRGEWYHKGWREGEWTVLGCNQGNRRSVAFLSYASSTCGDNGRKFWNITTITSRDGFTISEAELDRKTLVYSTKYTFGGSTRHLRATCKQIEM</sequence>
<dbReference type="PROSITE" id="PS51257">
    <property type="entry name" value="PROKAR_LIPOPROTEIN"/>
    <property type="match status" value="1"/>
</dbReference>
<evidence type="ECO:0000313" key="2">
    <source>
        <dbReference type="Proteomes" id="UP000433309"/>
    </source>
</evidence>
<reference evidence="1 2" key="1">
    <citation type="submission" date="2019-11" db="EMBL/GenBank/DDBJ databases">
        <title>Novel species isolated from a subtropical stream in China.</title>
        <authorList>
            <person name="Lu H."/>
        </authorList>
    </citation>
    <scope>NUCLEOTIDE SEQUENCE [LARGE SCALE GENOMIC DNA]</scope>
    <source>
        <strain evidence="1 2">FT80W</strain>
    </source>
</reference>
<comment type="caution">
    <text evidence="1">The sequence shown here is derived from an EMBL/GenBank/DDBJ whole genome shotgun (WGS) entry which is preliminary data.</text>
</comment>
<gene>
    <name evidence="1" type="ORF">GJ699_25465</name>
</gene>
<organism evidence="1 2">
    <name type="scientific">Duganella guangzhouensis</name>
    <dbReference type="NCBI Taxonomy" id="2666084"/>
    <lineage>
        <taxon>Bacteria</taxon>
        <taxon>Pseudomonadati</taxon>
        <taxon>Pseudomonadota</taxon>
        <taxon>Betaproteobacteria</taxon>
        <taxon>Burkholderiales</taxon>
        <taxon>Oxalobacteraceae</taxon>
        <taxon>Telluria group</taxon>
        <taxon>Duganella</taxon>
    </lineage>
</organism>
<dbReference type="AlphaFoldDB" id="A0A6I2L6R9"/>
<name>A0A6I2L6R9_9BURK</name>
<keyword evidence="2" id="KW-1185">Reference proteome</keyword>
<accession>A0A6I2L6R9</accession>
<dbReference type="Proteomes" id="UP000433309">
    <property type="component" value="Unassembled WGS sequence"/>
</dbReference>
<dbReference type="EMBL" id="WKJK01000016">
    <property type="protein sequence ID" value="MRW93342.1"/>
    <property type="molecule type" value="Genomic_DNA"/>
</dbReference>
<proteinExistence type="predicted"/>
<dbReference type="RefSeq" id="WP_154381646.1">
    <property type="nucleotide sequence ID" value="NZ_WKJK01000016.1"/>
</dbReference>
<protein>
    <submittedName>
        <fullName evidence="1">Uncharacterized protein</fullName>
    </submittedName>
</protein>
<evidence type="ECO:0000313" key="1">
    <source>
        <dbReference type="EMBL" id="MRW93342.1"/>
    </source>
</evidence>